<name>A0A2A2K1U3_9BILA</name>
<organism evidence="1 2">
    <name type="scientific">Diploscapter pachys</name>
    <dbReference type="NCBI Taxonomy" id="2018661"/>
    <lineage>
        <taxon>Eukaryota</taxon>
        <taxon>Metazoa</taxon>
        <taxon>Ecdysozoa</taxon>
        <taxon>Nematoda</taxon>
        <taxon>Chromadorea</taxon>
        <taxon>Rhabditida</taxon>
        <taxon>Rhabditina</taxon>
        <taxon>Rhabditomorpha</taxon>
        <taxon>Rhabditoidea</taxon>
        <taxon>Rhabditidae</taxon>
        <taxon>Diploscapter</taxon>
    </lineage>
</organism>
<gene>
    <name evidence="1" type="ORF">WR25_10155</name>
</gene>
<comment type="caution">
    <text evidence="1">The sequence shown here is derived from an EMBL/GenBank/DDBJ whole genome shotgun (WGS) entry which is preliminary data.</text>
</comment>
<dbReference type="EMBL" id="LIAE01009854">
    <property type="protein sequence ID" value="PAV67966.1"/>
    <property type="molecule type" value="Genomic_DNA"/>
</dbReference>
<sequence length="274" mass="30841">MRHDQADVAVGARAGLGGTRLGHPRIRHDIALGHPLQRPRLFDQQLQAPAHRGFRQAHRLGKRGGPHRMVRIEDGRKQHQIQPVAMDGPIAVDRRQHHVDRRRNPDLRIIGLGGGPGAAPLAELFQPLDEADETVVRQSHHRGDVGPLQHLGAHQHAILPAHAQTRLGQRDDVAAYRFERARQRDGERMRGYRLAARIAAQTFAHDQREDGEAVDVAFEAAQAGRVDPRLHLCQQECHFADVRRHWSTTPRSPRLANDRYAGKSVAFWTYLAPK</sequence>
<dbReference type="Proteomes" id="UP000218231">
    <property type="component" value="Unassembled WGS sequence"/>
</dbReference>
<reference evidence="1 2" key="1">
    <citation type="journal article" date="2017" name="Curr. Biol.">
        <title>Genome architecture and evolution of a unichromosomal asexual nematode.</title>
        <authorList>
            <person name="Fradin H."/>
            <person name="Zegar C."/>
            <person name="Gutwein M."/>
            <person name="Lucas J."/>
            <person name="Kovtun M."/>
            <person name="Corcoran D."/>
            <person name="Baugh L.R."/>
            <person name="Kiontke K."/>
            <person name="Gunsalus K."/>
            <person name="Fitch D.H."/>
            <person name="Piano F."/>
        </authorList>
    </citation>
    <scope>NUCLEOTIDE SEQUENCE [LARGE SCALE GENOMIC DNA]</scope>
    <source>
        <strain evidence="1">PF1309</strain>
    </source>
</reference>
<evidence type="ECO:0000313" key="1">
    <source>
        <dbReference type="EMBL" id="PAV67966.1"/>
    </source>
</evidence>
<dbReference type="AlphaFoldDB" id="A0A2A2K1U3"/>
<evidence type="ECO:0000313" key="2">
    <source>
        <dbReference type="Proteomes" id="UP000218231"/>
    </source>
</evidence>
<protein>
    <submittedName>
        <fullName evidence="1">Uncharacterized protein</fullName>
    </submittedName>
</protein>
<accession>A0A2A2K1U3</accession>
<proteinExistence type="predicted"/>
<keyword evidence="2" id="KW-1185">Reference proteome</keyword>